<evidence type="ECO:0000256" key="4">
    <source>
        <dbReference type="ARBA" id="ARBA00023136"/>
    </source>
</evidence>
<protein>
    <submittedName>
        <fullName evidence="7">TM2 domain-containing protein</fullName>
    </submittedName>
</protein>
<keyword evidence="3 5" id="KW-1133">Transmembrane helix</keyword>
<reference evidence="7 8" key="1">
    <citation type="submission" date="2018-04" db="EMBL/GenBank/DDBJ databases">
        <title>Massilia violaceinigra sp. nov., a novel purple-pigmented bacterium isolated from Tianshan glacier, Xinjiang, China.</title>
        <authorList>
            <person name="Wang H."/>
        </authorList>
    </citation>
    <scope>NUCLEOTIDE SEQUENCE [LARGE SCALE GENOMIC DNA]</scope>
    <source>
        <strain evidence="7 8">B448-2</strain>
    </source>
</reference>
<evidence type="ECO:0000256" key="1">
    <source>
        <dbReference type="ARBA" id="ARBA00004141"/>
    </source>
</evidence>
<dbReference type="EMBL" id="PXWF02000247">
    <property type="protein sequence ID" value="PWF46003.1"/>
    <property type="molecule type" value="Genomic_DNA"/>
</dbReference>
<comment type="subcellular location">
    <subcellularLocation>
        <location evidence="1">Membrane</location>
        <topology evidence="1">Multi-pass membrane protein</topology>
    </subcellularLocation>
</comment>
<keyword evidence="8" id="KW-1185">Reference proteome</keyword>
<feature type="domain" description="TM2" evidence="6">
    <location>
        <begin position="7"/>
        <end position="42"/>
    </location>
</feature>
<feature type="transmembrane region" description="Helical" evidence="5">
    <location>
        <begin position="12"/>
        <end position="30"/>
    </location>
</feature>
<organism evidence="7 8">
    <name type="scientific">Massilia glaciei</name>
    <dbReference type="NCBI Taxonomy" id="1524097"/>
    <lineage>
        <taxon>Bacteria</taxon>
        <taxon>Pseudomonadati</taxon>
        <taxon>Pseudomonadota</taxon>
        <taxon>Betaproteobacteria</taxon>
        <taxon>Burkholderiales</taxon>
        <taxon>Oxalobacteraceae</taxon>
        <taxon>Telluria group</taxon>
        <taxon>Massilia</taxon>
    </lineage>
</organism>
<dbReference type="Pfam" id="PF05154">
    <property type="entry name" value="TM2"/>
    <property type="match status" value="1"/>
</dbReference>
<keyword evidence="2 5" id="KW-0812">Transmembrane</keyword>
<feature type="transmembrane region" description="Helical" evidence="5">
    <location>
        <begin position="105"/>
        <end position="134"/>
    </location>
</feature>
<feature type="transmembrane region" description="Helical" evidence="5">
    <location>
        <begin position="61"/>
        <end position="84"/>
    </location>
</feature>
<name>A0A2U2HI45_9BURK</name>
<dbReference type="GO" id="GO:0016020">
    <property type="term" value="C:membrane"/>
    <property type="evidence" value="ECO:0007669"/>
    <property type="project" value="UniProtKB-SubCell"/>
</dbReference>
<proteinExistence type="predicted"/>
<evidence type="ECO:0000256" key="2">
    <source>
        <dbReference type="ARBA" id="ARBA00022692"/>
    </source>
</evidence>
<accession>A0A2U2HI45</accession>
<sequence>MTTPTTHKNKTLATFLALVLGGIGAHRFYLRGSLDRLGLLHVTSIPIAGMVWGLAQDANPFYHVLPFLVSWIVAFLEALVIGLTPDEKFDAAFNAGAGKQSDSGWVLALLLVVTMMLGTVTLIGTISRLFALLFTGNADG</sequence>
<evidence type="ECO:0000259" key="6">
    <source>
        <dbReference type="Pfam" id="PF05154"/>
    </source>
</evidence>
<dbReference type="OrthoDB" id="8702870at2"/>
<feature type="transmembrane region" description="Helical" evidence="5">
    <location>
        <begin position="37"/>
        <end position="55"/>
    </location>
</feature>
<evidence type="ECO:0000313" key="7">
    <source>
        <dbReference type="EMBL" id="PWF46003.1"/>
    </source>
</evidence>
<gene>
    <name evidence="7" type="ORF">C7C56_016930</name>
</gene>
<dbReference type="InterPro" id="IPR007829">
    <property type="entry name" value="TM2"/>
</dbReference>
<comment type="caution">
    <text evidence="7">The sequence shown here is derived from an EMBL/GenBank/DDBJ whole genome shotgun (WGS) entry which is preliminary data.</text>
</comment>
<dbReference type="RefSeq" id="WP_106758552.1">
    <property type="nucleotide sequence ID" value="NZ_PXWF02000247.1"/>
</dbReference>
<evidence type="ECO:0000256" key="5">
    <source>
        <dbReference type="SAM" id="Phobius"/>
    </source>
</evidence>
<dbReference type="AlphaFoldDB" id="A0A2U2HI45"/>
<evidence type="ECO:0000256" key="3">
    <source>
        <dbReference type="ARBA" id="ARBA00022989"/>
    </source>
</evidence>
<evidence type="ECO:0000313" key="8">
    <source>
        <dbReference type="Proteomes" id="UP000241421"/>
    </source>
</evidence>
<keyword evidence="4 5" id="KW-0472">Membrane</keyword>
<dbReference type="Proteomes" id="UP000241421">
    <property type="component" value="Unassembled WGS sequence"/>
</dbReference>